<dbReference type="Proteomes" id="UP000243975">
    <property type="component" value="Unassembled WGS sequence"/>
</dbReference>
<evidence type="ECO:0000313" key="7">
    <source>
        <dbReference type="EMBL" id="KVI01515.1"/>
    </source>
</evidence>
<comment type="caution">
    <text evidence="7">The sequence shown here is derived from an EMBL/GenBank/DDBJ whole genome shotgun (WGS) entry which is preliminary data.</text>
</comment>
<dbReference type="GO" id="GO:0009867">
    <property type="term" value="P:jasmonic acid mediated signaling pathway"/>
    <property type="evidence" value="ECO:0007669"/>
    <property type="project" value="EnsemblPlants"/>
</dbReference>
<evidence type="ECO:0000256" key="5">
    <source>
        <dbReference type="ARBA" id="ARBA00023242"/>
    </source>
</evidence>
<keyword evidence="3 7" id="KW-0238">DNA-binding</keyword>
<evidence type="ECO:0000256" key="4">
    <source>
        <dbReference type="ARBA" id="ARBA00023163"/>
    </source>
</evidence>
<reference evidence="7 8" key="1">
    <citation type="journal article" date="2016" name="Sci. Rep.">
        <title>The genome sequence of the outbreeding globe artichoke constructed de novo incorporating a phase-aware low-pass sequencing strategy of F1 progeny.</title>
        <authorList>
            <person name="Scaglione D."/>
            <person name="Reyes-Chin-Wo S."/>
            <person name="Acquadro A."/>
            <person name="Froenicke L."/>
            <person name="Portis E."/>
            <person name="Beitel C."/>
            <person name="Tirone M."/>
            <person name="Mauro R."/>
            <person name="Lo Monaco A."/>
            <person name="Mauromicale G."/>
            <person name="Faccioli P."/>
            <person name="Cattivelli L."/>
            <person name="Rieseberg L."/>
            <person name="Michelmore R."/>
            <person name="Lanteri S."/>
        </authorList>
    </citation>
    <scope>NUCLEOTIDE SEQUENCE [LARGE SCALE GENOMIC DNA]</scope>
    <source>
        <strain evidence="7">2C</strain>
    </source>
</reference>
<name>A0A118K0J3_CYNCS</name>
<dbReference type="Gene3D" id="2.20.25.80">
    <property type="entry name" value="WRKY domain"/>
    <property type="match status" value="1"/>
</dbReference>
<dbReference type="FunFam" id="2.20.25.80:FF:000003">
    <property type="entry name" value="WRKY transcription factor 57"/>
    <property type="match status" value="1"/>
</dbReference>
<evidence type="ECO:0000256" key="2">
    <source>
        <dbReference type="ARBA" id="ARBA00023015"/>
    </source>
</evidence>
<gene>
    <name evidence="7" type="ORF">Ccrd_020213</name>
</gene>
<dbReference type="GO" id="GO:0003700">
    <property type="term" value="F:DNA-binding transcription factor activity"/>
    <property type="evidence" value="ECO:0007669"/>
    <property type="project" value="InterPro"/>
</dbReference>
<protein>
    <submittedName>
        <fullName evidence="7">DNA-binding WRKY</fullName>
    </submittedName>
</protein>
<feature type="domain" description="WRKY" evidence="6">
    <location>
        <begin position="114"/>
        <end position="179"/>
    </location>
</feature>
<dbReference type="SUPFAM" id="SSF118290">
    <property type="entry name" value="WRKY DNA-binding domain"/>
    <property type="match status" value="1"/>
</dbReference>
<evidence type="ECO:0000313" key="8">
    <source>
        <dbReference type="Proteomes" id="UP000243975"/>
    </source>
</evidence>
<proteinExistence type="predicted"/>
<dbReference type="GO" id="GO:0043565">
    <property type="term" value="F:sequence-specific DNA binding"/>
    <property type="evidence" value="ECO:0007669"/>
    <property type="project" value="InterPro"/>
</dbReference>
<comment type="subcellular location">
    <subcellularLocation>
        <location evidence="1">Nucleus</location>
    </subcellularLocation>
</comment>
<dbReference type="STRING" id="59895.A0A118K0J3"/>
<keyword evidence="2" id="KW-0805">Transcription regulation</keyword>
<dbReference type="Pfam" id="PF03106">
    <property type="entry name" value="WRKY"/>
    <property type="match status" value="1"/>
</dbReference>
<dbReference type="EMBL" id="LEKV01003061">
    <property type="protein sequence ID" value="KVI01515.1"/>
    <property type="molecule type" value="Genomic_DNA"/>
</dbReference>
<organism evidence="7 8">
    <name type="scientific">Cynara cardunculus var. scolymus</name>
    <name type="common">Globe artichoke</name>
    <name type="synonym">Cynara scolymus</name>
    <dbReference type="NCBI Taxonomy" id="59895"/>
    <lineage>
        <taxon>Eukaryota</taxon>
        <taxon>Viridiplantae</taxon>
        <taxon>Streptophyta</taxon>
        <taxon>Embryophyta</taxon>
        <taxon>Tracheophyta</taxon>
        <taxon>Spermatophyta</taxon>
        <taxon>Magnoliopsida</taxon>
        <taxon>eudicotyledons</taxon>
        <taxon>Gunneridae</taxon>
        <taxon>Pentapetalae</taxon>
        <taxon>asterids</taxon>
        <taxon>campanulids</taxon>
        <taxon>Asterales</taxon>
        <taxon>Asteraceae</taxon>
        <taxon>Carduoideae</taxon>
        <taxon>Cardueae</taxon>
        <taxon>Carduinae</taxon>
        <taxon>Cynara</taxon>
    </lineage>
</organism>
<sequence length="182" mass="20613">MDGYEEMSKAYSYRSLDSPVDYDVPNHQSSELFDSFLVFDDWLNEDQASIVPEYPGHTPVYPSAAIEDGNHSIGSSSSSSHLQGNSSMFLLLGGIGIRQAQKGTKEKVAFKTKSQVEILDDGFKWRKYGKKMVKNSPNPRNYYRCSAQGCPVKKRVERDVEDARYVITTYEGVHNHERPSNF</sequence>
<dbReference type="SMART" id="SM00774">
    <property type="entry name" value="WRKY"/>
    <property type="match status" value="1"/>
</dbReference>
<dbReference type="GO" id="GO:0005634">
    <property type="term" value="C:nucleus"/>
    <property type="evidence" value="ECO:0007669"/>
    <property type="project" value="UniProtKB-SubCell"/>
</dbReference>
<dbReference type="AlphaFoldDB" id="A0A118K0J3"/>
<dbReference type="OMA" id="EHNFASS"/>
<evidence type="ECO:0000259" key="6">
    <source>
        <dbReference type="PROSITE" id="PS50811"/>
    </source>
</evidence>
<dbReference type="Gramene" id="KVI01515">
    <property type="protein sequence ID" value="KVI01515"/>
    <property type="gene ID" value="Ccrd_020213"/>
</dbReference>
<dbReference type="GO" id="GO:0050832">
    <property type="term" value="P:defense response to fungus"/>
    <property type="evidence" value="ECO:0007669"/>
    <property type="project" value="EnsemblPlants"/>
</dbReference>
<accession>A0A118K0J3</accession>
<dbReference type="OrthoDB" id="693960at2759"/>
<dbReference type="PANTHER" id="PTHR31221">
    <property type="entry name" value="WRKY TRANSCRIPTION FACTOR PROTEIN 1-RELATED"/>
    <property type="match status" value="1"/>
</dbReference>
<evidence type="ECO:0000256" key="3">
    <source>
        <dbReference type="ARBA" id="ARBA00023125"/>
    </source>
</evidence>
<dbReference type="InterPro" id="IPR036576">
    <property type="entry name" value="WRKY_dom_sf"/>
</dbReference>
<dbReference type="PANTHER" id="PTHR31221:SF112">
    <property type="entry name" value="WRKY TRANSCRIPTION FACTOR 50-RELATED"/>
    <property type="match status" value="1"/>
</dbReference>
<evidence type="ECO:0000256" key="1">
    <source>
        <dbReference type="ARBA" id="ARBA00004123"/>
    </source>
</evidence>
<dbReference type="InterPro" id="IPR003657">
    <property type="entry name" value="WRKY_dom"/>
</dbReference>
<dbReference type="PROSITE" id="PS50811">
    <property type="entry name" value="WRKY"/>
    <property type="match status" value="1"/>
</dbReference>
<dbReference type="InterPro" id="IPR044810">
    <property type="entry name" value="WRKY_plant"/>
</dbReference>
<keyword evidence="8" id="KW-1185">Reference proteome</keyword>
<keyword evidence="5" id="KW-0539">Nucleus</keyword>
<keyword evidence="4" id="KW-0804">Transcription</keyword>